<accession>A0AB39BUL5</accession>
<dbReference type="PANTHER" id="PTHR33336:SF3">
    <property type="entry name" value="ABM DOMAIN-CONTAINING PROTEIN"/>
    <property type="match status" value="1"/>
</dbReference>
<dbReference type="InterPro" id="IPR050744">
    <property type="entry name" value="AI-2_Isomerase_LsrG"/>
</dbReference>
<reference evidence="2" key="1">
    <citation type="submission" date="2024-07" db="EMBL/GenBank/DDBJ databases">
        <title>Identification and characteristics of an arsenic-resistant bacterial isolate, which belongs to a novel species.</title>
        <authorList>
            <person name="Juszczyk A."/>
            <person name="Kowalczyk A."/>
            <person name="Was K."/>
            <person name="Kosowicz W."/>
            <person name="Budzyn A."/>
            <person name="Latowski D."/>
        </authorList>
    </citation>
    <scope>NUCLEOTIDE SEQUENCE</scope>
    <source>
        <strain evidence="2">As8PL</strain>
    </source>
</reference>
<dbReference type="InterPro" id="IPR011008">
    <property type="entry name" value="Dimeric_a/b-barrel"/>
</dbReference>
<dbReference type="SUPFAM" id="SSF54909">
    <property type="entry name" value="Dimeric alpha+beta barrel"/>
    <property type="match status" value="1"/>
</dbReference>
<gene>
    <name evidence="2" type="ORF">AB3N04_05525</name>
</gene>
<proteinExistence type="predicted"/>
<protein>
    <submittedName>
        <fullName evidence="2">Quinol monooxygenase</fullName>
        <ecNumber evidence="2">1.-.-.-</ecNumber>
    </submittedName>
</protein>
<dbReference type="RefSeq" id="WP_368505108.1">
    <property type="nucleotide sequence ID" value="NZ_CP162551.1"/>
</dbReference>
<feature type="domain" description="ABM" evidence="1">
    <location>
        <begin position="4"/>
        <end position="92"/>
    </location>
</feature>
<dbReference type="AlphaFoldDB" id="A0AB39BUL5"/>
<dbReference type="InterPro" id="IPR007138">
    <property type="entry name" value="ABM_dom"/>
</dbReference>
<dbReference type="EMBL" id="CP162551">
    <property type="protein sequence ID" value="XDI37780.1"/>
    <property type="molecule type" value="Genomic_DNA"/>
</dbReference>
<name>A0AB39BUL5_9BACI</name>
<organism evidence="2">
    <name type="scientific">Alkalihalophilus sp. As8PL</name>
    <dbReference type="NCBI Taxonomy" id="3237103"/>
    <lineage>
        <taxon>Bacteria</taxon>
        <taxon>Bacillati</taxon>
        <taxon>Bacillota</taxon>
        <taxon>Bacilli</taxon>
        <taxon>Bacillales</taxon>
        <taxon>Bacillaceae</taxon>
        <taxon>Alkalihalophilus</taxon>
    </lineage>
</organism>
<dbReference type="EC" id="1.-.-.-" evidence="2"/>
<evidence type="ECO:0000259" key="1">
    <source>
        <dbReference type="PROSITE" id="PS51725"/>
    </source>
</evidence>
<sequence length="95" mass="11189">MENVVITAVLSSKPGMEESLYKVLQKVVEPSRNEEGCMTYQLHQSLDDVGTFIFYEIWKNEEAVQSHIMSEHYKAYREQAESLIETRHVYRMKMV</sequence>
<keyword evidence="2" id="KW-0560">Oxidoreductase</keyword>
<dbReference type="GO" id="GO:0004497">
    <property type="term" value="F:monooxygenase activity"/>
    <property type="evidence" value="ECO:0007669"/>
    <property type="project" value="UniProtKB-KW"/>
</dbReference>
<dbReference type="Gene3D" id="3.30.70.100">
    <property type="match status" value="1"/>
</dbReference>
<keyword evidence="2" id="KW-0503">Monooxygenase</keyword>
<dbReference type="PANTHER" id="PTHR33336">
    <property type="entry name" value="QUINOL MONOOXYGENASE YGIN-RELATED"/>
    <property type="match status" value="1"/>
</dbReference>
<dbReference type="Pfam" id="PF03992">
    <property type="entry name" value="ABM"/>
    <property type="match status" value="1"/>
</dbReference>
<evidence type="ECO:0000313" key="2">
    <source>
        <dbReference type="EMBL" id="XDI37780.1"/>
    </source>
</evidence>
<dbReference type="PROSITE" id="PS51725">
    <property type="entry name" value="ABM"/>
    <property type="match status" value="1"/>
</dbReference>